<evidence type="ECO:0000313" key="6">
    <source>
        <dbReference type="EMBL" id="BBM85786.1"/>
    </source>
</evidence>
<dbReference type="KEGG" id="uam:UABAM_04164"/>
<dbReference type="InterPro" id="IPR008930">
    <property type="entry name" value="Terpenoid_cyclase/PrenylTrfase"/>
</dbReference>
<dbReference type="RefSeq" id="WP_151969876.1">
    <property type="nucleotide sequence ID" value="NZ_AP019860.1"/>
</dbReference>
<keyword evidence="3" id="KW-0472">Membrane</keyword>
<feature type="domain" description="Squalene cyclase C-terminal" evidence="4">
    <location>
        <begin position="288"/>
        <end position="558"/>
    </location>
</feature>
<keyword evidence="3" id="KW-0812">Transmembrane</keyword>
<gene>
    <name evidence="6" type="ORF">UABAM_04164</name>
</gene>
<feature type="transmembrane region" description="Helical" evidence="3">
    <location>
        <begin position="567"/>
        <end position="588"/>
    </location>
</feature>
<evidence type="ECO:0000256" key="1">
    <source>
        <dbReference type="ARBA" id="ARBA00004999"/>
    </source>
</evidence>
<dbReference type="InterPro" id="IPR032696">
    <property type="entry name" value="SQ_cyclase_C"/>
</dbReference>
<reference evidence="6 7" key="1">
    <citation type="submission" date="2019-08" db="EMBL/GenBank/DDBJ databases">
        <title>Complete genome sequence of Candidatus Uab amorphum.</title>
        <authorList>
            <person name="Shiratori T."/>
            <person name="Suzuki S."/>
            <person name="Kakizawa Y."/>
            <person name="Ishida K."/>
        </authorList>
    </citation>
    <scope>NUCLEOTIDE SEQUENCE [LARGE SCALE GENOMIC DNA]</scope>
    <source>
        <strain evidence="6 7">SRT547</strain>
    </source>
</reference>
<dbReference type="Pfam" id="PF13243">
    <property type="entry name" value="SQHop_cyclase_C"/>
    <property type="match status" value="1"/>
</dbReference>
<evidence type="ECO:0000256" key="3">
    <source>
        <dbReference type="SAM" id="Phobius"/>
    </source>
</evidence>
<dbReference type="OrthoDB" id="9758578at2"/>
<proteinExistence type="predicted"/>
<dbReference type="GO" id="GO:0016104">
    <property type="term" value="P:triterpenoid biosynthetic process"/>
    <property type="evidence" value="ECO:0007669"/>
    <property type="project" value="InterPro"/>
</dbReference>
<dbReference type="UniPathway" id="UPA00337"/>
<accession>A0A5S9IQH8</accession>
<dbReference type="PANTHER" id="PTHR11764">
    <property type="entry name" value="TERPENE CYCLASE/MUTASE FAMILY MEMBER"/>
    <property type="match status" value="1"/>
</dbReference>
<keyword evidence="3" id="KW-1133">Transmembrane helix</keyword>
<dbReference type="GO" id="GO:0016866">
    <property type="term" value="F:intramolecular transferase activity"/>
    <property type="evidence" value="ECO:0007669"/>
    <property type="project" value="InterPro"/>
</dbReference>
<dbReference type="EMBL" id="AP019860">
    <property type="protein sequence ID" value="BBM85786.1"/>
    <property type="molecule type" value="Genomic_DNA"/>
</dbReference>
<dbReference type="Gene3D" id="1.50.10.20">
    <property type="match status" value="2"/>
</dbReference>
<dbReference type="InterPro" id="IPR032697">
    <property type="entry name" value="SQ_cyclase_N"/>
</dbReference>
<comment type="pathway">
    <text evidence="1">Secondary metabolite biosynthesis; hopanoid biosynthesis.</text>
</comment>
<dbReference type="AlphaFoldDB" id="A0A5S9IQH8"/>
<keyword evidence="7" id="KW-1185">Reference proteome</keyword>
<dbReference type="Proteomes" id="UP000326354">
    <property type="component" value="Chromosome"/>
</dbReference>
<dbReference type="SUPFAM" id="SSF48239">
    <property type="entry name" value="Terpenoid cyclases/Protein prenyltransferases"/>
    <property type="match status" value="2"/>
</dbReference>
<dbReference type="GO" id="GO:0005811">
    <property type="term" value="C:lipid droplet"/>
    <property type="evidence" value="ECO:0007669"/>
    <property type="project" value="InterPro"/>
</dbReference>
<name>A0A5S9IQH8_UABAM</name>
<organism evidence="6 7">
    <name type="scientific">Uabimicrobium amorphum</name>
    <dbReference type="NCBI Taxonomy" id="2596890"/>
    <lineage>
        <taxon>Bacteria</taxon>
        <taxon>Pseudomonadati</taxon>
        <taxon>Planctomycetota</taxon>
        <taxon>Candidatus Uabimicrobiia</taxon>
        <taxon>Candidatus Uabimicrobiales</taxon>
        <taxon>Candidatus Uabimicrobiaceae</taxon>
        <taxon>Candidatus Uabimicrobium</taxon>
    </lineage>
</organism>
<dbReference type="PANTHER" id="PTHR11764:SF82">
    <property type="entry name" value="TERPENE CYCLASE_MUTASE FAMILY MEMBER"/>
    <property type="match status" value="1"/>
</dbReference>
<sequence length="599" mass="66761">MKQLQEAAKNTLEHLKQLQVENRRWIGELSPSALSTATAICALAIVDAKQHSASIARGAQWLANNVNEDGGWGDTPLSLSNISTTCLVWAAFCAAKQEENYPELMANAEKWITHHAGGISMENIATAIRKKYGKDKTFAIPILTMCTLSGRFGKDRKLWRRIMQLPFELAALPHQFFSFLQLPVVSYALPALIAIGQVRHHLCATRNPITYVLRRLTVNKTLSKLRDIQPTTGGYLEAIPLTSFVAMSLASYLSPKHPGYKVVEEGVRFLVESLREDGSWPIDINLTVWGTTLTINAAAISHESFADFPNKDNTLEWILQLQQKNIHPFTNALPGGWAWIDLSGGVPDADDTPGALIALANLAPENKQVISAAQNGVVWLLDLQNRDGGIPTFCRGWGALPFDRSTPDLTAHTLSAWSKWYPHVDNAVQKRIQIAMKKALRYLEKNWRNGWIPLWFGNEHAPRQENPVYGTARVLIALLDVKIYNVDKLIAQAKDYLLRAQNANGGWGGDCEVVPSIEETALALHALAKLGCISSDNETQKAIRDGEAWLLQATKNGTHFPVTPIGLYYASLWYYELLYPIVFSLGAWQQIREYRKAKH</sequence>
<evidence type="ECO:0000256" key="2">
    <source>
        <dbReference type="ARBA" id="ARBA00022737"/>
    </source>
</evidence>
<protein>
    <submittedName>
        <fullName evidence="6">Squalene--hopene cyclase</fullName>
    </submittedName>
</protein>
<feature type="domain" description="Squalene cyclase N-terminal" evidence="5">
    <location>
        <begin position="11"/>
        <end position="128"/>
    </location>
</feature>
<evidence type="ECO:0000313" key="7">
    <source>
        <dbReference type="Proteomes" id="UP000326354"/>
    </source>
</evidence>
<dbReference type="Pfam" id="PF13249">
    <property type="entry name" value="SQHop_cyclase_N"/>
    <property type="match status" value="1"/>
</dbReference>
<dbReference type="InterPro" id="IPR018333">
    <property type="entry name" value="Squalene_cyclase"/>
</dbReference>
<keyword evidence="2" id="KW-0677">Repeat</keyword>
<evidence type="ECO:0000259" key="4">
    <source>
        <dbReference type="Pfam" id="PF13243"/>
    </source>
</evidence>
<evidence type="ECO:0000259" key="5">
    <source>
        <dbReference type="Pfam" id="PF13249"/>
    </source>
</evidence>